<feature type="transmembrane region" description="Helical" evidence="2">
    <location>
        <begin position="169"/>
        <end position="190"/>
    </location>
</feature>
<proteinExistence type="predicted"/>
<keyword evidence="2" id="KW-0812">Transmembrane</keyword>
<sequence length="191" mass="22663">MTWKHIEEFVNNPTITLEHQQYTQLPEEISEASKNYYMYGANPSSNNMIYDPSATTPARFKQTSNEKYKAIYQSVHSSINELGLNETYLSNMNDLFEKTQEENIKLKKNTENYLKRTATDDRKTEYKNKSYVGLMPYTYILLFIYFSLLAYYILFSNFLKDKLYLSDKIGFFIFIYVLLPYLISVLLSYFI</sequence>
<keyword evidence="2" id="KW-1133">Transmembrane helix</keyword>
<protein>
    <submittedName>
        <fullName evidence="3">Uncharacterized protein</fullName>
    </submittedName>
</protein>
<evidence type="ECO:0000313" key="3">
    <source>
        <dbReference type="EMBL" id="QHT82340.1"/>
    </source>
</evidence>
<keyword evidence="2" id="KW-0472">Membrane</keyword>
<feature type="coiled-coil region" evidence="1">
    <location>
        <begin position="89"/>
        <end position="116"/>
    </location>
</feature>
<feature type="transmembrane region" description="Helical" evidence="2">
    <location>
        <begin position="131"/>
        <end position="154"/>
    </location>
</feature>
<keyword evidence="1" id="KW-0175">Coiled coil</keyword>
<name>A0A6C0HPQ7_9ZZZZ</name>
<evidence type="ECO:0000256" key="2">
    <source>
        <dbReference type="SAM" id="Phobius"/>
    </source>
</evidence>
<accession>A0A6C0HPQ7</accession>
<reference evidence="3" key="1">
    <citation type="journal article" date="2020" name="Nature">
        <title>Giant virus diversity and host interactions through global metagenomics.</title>
        <authorList>
            <person name="Schulz F."/>
            <person name="Roux S."/>
            <person name="Paez-Espino D."/>
            <person name="Jungbluth S."/>
            <person name="Walsh D.A."/>
            <person name="Denef V.J."/>
            <person name="McMahon K.D."/>
            <person name="Konstantinidis K.T."/>
            <person name="Eloe-Fadrosh E.A."/>
            <person name="Kyrpides N.C."/>
            <person name="Woyke T."/>
        </authorList>
    </citation>
    <scope>NUCLEOTIDE SEQUENCE</scope>
    <source>
        <strain evidence="3">GVMAG-M-3300023184-161</strain>
    </source>
</reference>
<evidence type="ECO:0000256" key="1">
    <source>
        <dbReference type="SAM" id="Coils"/>
    </source>
</evidence>
<dbReference type="AlphaFoldDB" id="A0A6C0HPQ7"/>
<organism evidence="3">
    <name type="scientific">viral metagenome</name>
    <dbReference type="NCBI Taxonomy" id="1070528"/>
    <lineage>
        <taxon>unclassified sequences</taxon>
        <taxon>metagenomes</taxon>
        <taxon>organismal metagenomes</taxon>
    </lineage>
</organism>
<dbReference type="EMBL" id="MN739998">
    <property type="protein sequence ID" value="QHT82340.1"/>
    <property type="molecule type" value="Genomic_DNA"/>
</dbReference>